<dbReference type="Proteomes" id="UP000030661">
    <property type="component" value="Unassembled WGS sequence"/>
</dbReference>
<keyword evidence="3" id="KW-1185">Reference proteome</keyword>
<dbReference type="eggNOG" id="COG5635">
    <property type="taxonomic scope" value="Bacteria"/>
</dbReference>
<dbReference type="STRING" id="1499967.U27_00732"/>
<dbReference type="GO" id="GO:0007165">
    <property type="term" value="P:signal transduction"/>
    <property type="evidence" value="ECO:0007669"/>
    <property type="project" value="InterPro"/>
</dbReference>
<dbReference type="HOGENOM" id="CLU_004327_1_0_0"/>
<dbReference type="InterPro" id="IPR027417">
    <property type="entry name" value="P-loop_NTPase"/>
</dbReference>
<evidence type="ECO:0000313" key="3">
    <source>
        <dbReference type="Proteomes" id="UP000030661"/>
    </source>
</evidence>
<evidence type="ECO:0000313" key="2">
    <source>
        <dbReference type="EMBL" id="GAK60834.1"/>
    </source>
</evidence>
<gene>
    <name evidence="2" type="ORF">U27_00732</name>
</gene>
<dbReference type="InterPro" id="IPR000157">
    <property type="entry name" value="TIR_dom"/>
</dbReference>
<dbReference type="GO" id="GO:0120147">
    <property type="term" value="F:formylglycine-generating oxidase activity"/>
    <property type="evidence" value="ECO:0007669"/>
    <property type="project" value="TreeGrafter"/>
</dbReference>
<dbReference type="InterPro" id="IPR051043">
    <property type="entry name" value="Sulfatase_Mod_Factor_Kinase"/>
</dbReference>
<sequence length="1098" mass="122852">MWDVFISHASEDKQDVVRPLAEALRRAGLTVWYDEFSLTLGDSLRRSIDQGLRDSRFGLVILSPNFFAKEWAQRELDGLSAREIQSGKVILPVWHQVQFDDVVRYSPTLADKIAVSTDRGLDVVVQQVLAAFGQSPSQPSSSVSTAHPDYGKISFSPEITGLRNHYLQWLFKKVTDVPLADIDPHIADMVIDNPDARLTLDAIYTTLLTTASEQSRKPEPEVRESGERQALVPALSQLDRHQYLVLLGDPGSGKSTFVNFVTMCLAGALLKHPAINLDFMNTPLLETDEDEIPEFDDDETLETDEDEKPMPPAWRHGALLPVRVTLQDFAARGTPEDEAEAGTGNHLWQFVARELEQEGLGEWVPHLKRHLADYGGLLLLDGLDEVPETDRLRRCIKQVVQGCTRLFPQCRILVTSRTYSYQTREWKLPGFAETTLAAFTAQQIRYFVQHWYAYIRPLRGLSEQEAQAQAEDLNAKIDDNPRLQDFARRPLLLTLMTILHSSRGALPDKRVELYEETVRLLLHRWEWKKRTYTAADGTKATEYQSLLQSLGLNRNSVLNCLEELAFEAHQTQPSDQDEPARIQAGALYAKLFKVSKDQQLDLVQVEHHLRNRAGILISPAEGLYAFPHRSFQEYLAACYVTRRDDYPDNIAELARKDPNRWREVVLLGAAHLAKAGPMIWSLVEALCYQDFPSQEGNCSENAWGALLAGQALTETANLSTQTPRNQSKLRRVREWLKAILTEQAPFHSAPFDSAPFDSAPFDSAPFDSAQGTGTLAPFPAVERALAGNILAQLGDPRPGVGYRSLSGVEGSGVEGSGVEGSGVEGSGVEGSIRLPDIVWCEVPAGKFIMGSNEYSDEGPPHRVTLSTPYALSRYPVTNAQYQAFVEDGGYTKQWQRCWSKEGWQWKEKNVKHGPEKYGGEFDLPNHPVVMVCWYEAAAFCQWLTRRLQKAGKLPAHQAIRLPTEAEWEKAARGEDGRTYPWGKKIDPEHANYSDTGLGVTTPVGCFPRGASPYGCEDMSGNVWEWCLDQCEWDDKFNIVTDTYKDGIIDPVCVTGSDRVVRGGSWYYGAGYCRSAHRLGGDPGDRIGSVGFRLLRTPS</sequence>
<dbReference type="SUPFAM" id="SSF52200">
    <property type="entry name" value="Toll/Interleukin receptor TIR domain"/>
    <property type="match status" value="1"/>
</dbReference>
<protein>
    <submittedName>
        <fullName evidence="2">Signal transduction protein</fullName>
    </submittedName>
</protein>
<dbReference type="InterPro" id="IPR035897">
    <property type="entry name" value="Toll_tir_struct_dom_sf"/>
</dbReference>
<dbReference type="PANTHER" id="PTHR23150:SF19">
    <property type="entry name" value="FORMYLGLYCINE-GENERATING ENZYME"/>
    <property type="match status" value="1"/>
</dbReference>
<dbReference type="Pfam" id="PF03781">
    <property type="entry name" value="FGE-sulfatase"/>
    <property type="match status" value="1"/>
</dbReference>
<accession>A0A081C8C9</accession>
<dbReference type="Pfam" id="PF13676">
    <property type="entry name" value="TIR_2"/>
    <property type="match status" value="1"/>
</dbReference>
<dbReference type="InterPro" id="IPR005532">
    <property type="entry name" value="SUMF_dom"/>
</dbReference>
<dbReference type="InterPro" id="IPR042095">
    <property type="entry name" value="SUMF_sf"/>
</dbReference>
<feature type="domain" description="TIR" evidence="1">
    <location>
        <begin position="1"/>
        <end position="132"/>
    </location>
</feature>
<dbReference type="PANTHER" id="PTHR23150">
    <property type="entry name" value="SULFATASE MODIFYING FACTOR 1, 2"/>
    <property type="match status" value="1"/>
</dbReference>
<reference evidence="2" key="1">
    <citation type="journal article" date="2015" name="PeerJ">
        <title>First genomic representation of candidate bacterial phylum KSB3 points to enhanced environmental sensing as a trigger of wastewater bulking.</title>
        <authorList>
            <person name="Sekiguchi Y."/>
            <person name="Ohashi A."/>
            <person name="Parks D.H."/>
            <person name="Yamauchi T."/>
            <person name="Tyson G.W."/>
            <person name="Hugenholtz P."/>
        </authorList>
    </citation>
    <scope>NUCLEOTIDE SEQUENCE [LARGE SCALE GENOMIC DNA]</scope>
</reference>
<dbReference type="AlphaFoldDB" id="A0A081C8C9"/>
<proteinExistence type="predicted"/>
<organism evidence="2">
    <name type="scientific">Vecturithrix granuli</name>
    <dbReference type="NCBI Taxonomy" id="1499967"/>
    <lineage>
        <taxon>Bacteria</taxon>
        <taxon>Candidatus Moduliflexota</taxon>
        <taxon>Candidatus Vecturitrichia</taxon>
        <taxon>Candidatus Vecturitrichales</taxon>
        <taxon>Candidatus Vecturitrichaceae</taxon>
        <taxon>Candidatus Vecturithrix</taxon>
    </lineage>
</organism>
<dbReference type="PROSITE" id="PS50104">
    <property type="entry name" value="TIR"/>
    <property type="match status" value="1"/>
</dbReference>
<dbReference type="SUPFAM" id="SSF56436">
    <property type="entry name" value="C-type lectin-like"/>
    <property type="match status" value="1"/>
</dbReference>
<dbReference type="SUPFAM" id="SSF52540">
    <property type="entry name" value="P-loop containing nucleoside triphosphate hydrolases"/>
    <property type="match status" value="1"/>
</dbReference>
<dbReference type="Gene3D" id="3.40.50.300">
    <property type="entry name" value="P-loop containing nucleotide triphosphate hydrolases"/>
    <property type="match status" value="1"/>
</dbReference>
<dbReference type="Gene3D" id="3.40.50.10140">
    <property type="entry name" value="Toll/interleukin-1 receptor homology (TIR) domain"/>
    <property type="match status" value="1"/>
</dbReference>
<dbReference type="Gene3D" id="3.90.1580.10">
    <property type="entry name" value="paralog of FGE (formylglycine-generating enzyme)"/>
    <property type="match status" value="1"/>
</dbReference>
<evidence type="ECO:0000259" key="1">
    <source>
        <dbReference type="PROSITE" id="PS50104"/>
    </source>
</evidence>
<name>A0A081C8C9_VECG1</name>
<dbReference type="SMART" id="SM00255">
    <property type="entry name" value="TIR"/>
    <property type="match status" value="1"/>
</dbReference>
<dbReference type="EMBL" id="DF820475">
    <property type="protein sequence ID" value="GAK60834.1"/>
    <property type="molecule type" value="Genomic_DNA"/>
</dbReference>
<dbReference type="eggNOG" id="COG1262">
    <property type="taxonomic scope" value="Bacteria"/>
</dbReference>
<dbReference type="InterPro" id="IPR016187">
    <property type="entry name" value="CTDL_fold"/>
</dbReference>